<dbReference type="GO" id="GO:0016491">
    <property type="term" value="F:oxidoreductase activity"/>
    <property type="evidence" value="ECO:0007669"/>
    <property type="project" value="UniProtKB-KW"/>
</dbReference>
<dbReference type="InterPro" id="IPR052228">
    <property type="entry name" value="Sec_Metab_Biosynth_Oxidored"/>
</dbReference>
<evidence type="ECO:0000256" key="1">
    <source>
        <dbReference type="ARBA" id="ARBA00023002"/>
    </source>
</evidence>
<keyword evidence="1" id="KW-0560">Oxidoreductase</keyword>
<comment type="caution">
    <text evidence="2">The sequence shown here is derived from an EMBL/GenBank/DDBJ whole genome shotgun (WGS) entry which is preliminary data.</text>
</comment>
<dbReference type="AlphaFoldDB" id="A0A2T0T4F5"/>
<proteinExistence type="predicted"/>
<protein>
    <submittedName>
        <fullName evidence="2">NAD(P)-dependent dehydrogenase (Short-subunit alcohol dehydrogenase family)</fullName>
    </submittedName>
</protein>
<dbReference type="InterPro" id="IPR036291">
    <property type="entry name" value="NAD(P)-bd_dom_sf"/>
</dbReference>
<dbReference type="Pfam" id="PF00106">
    <property type="entry name" value="adh_short"/>
    <property type="match status" value="1"/>
</dbReference>
<reference evidence="2 3" key="1">
    <citation type="submission" date="2018-03" db="EMBL/GenBank/DDBJ databases">
        <title>Genomic Encyclopedia of Archaeal and Bacterial Type Strains, Phase II (KMG-II): from individual species to whole genera.</title>
        <authorList>
            <person name="Goeker M."/>
        </authorList>
    </citation>
    <scope>NUCLEOTIDE SEQUENCE [LARGE SCALE GENOMIC DNA]</scope>
    <source>
        <strain evidence="2 3">DSM 44720</strain>
    </source>
</reference>
<evidence type="ECO:0000313" key="2">
    <source>
        <dbReference type="EMBL" id="PRY40558.1"/>
    </source>
</evidence>
<dbReference type="OrthoDB" id="2860165at2"/>
<keyword evidence="3" id="KW-1185">Reference proteome</keyword>
<dbReference type="Gene3D" id="3.40.50.720">
    <property type="entry name" value="NAD(P)-binding Rossmann-like Domain"/>
    <property type="match status" value="1"/>
</dbReference>
<dbReference type="EMBL" id="PVTF01000006">
    <property type="protein sequence ID" value="PRY40558.1"/>
    <property type="molecule type" value="Genomic_DNA"/>
</dbReference>
<sequence>MGNERKTVVISGGTDGMGRALALARLDRGDKVVSIGSSQEKGAVLLAEAARLGAADRVTFLRADLSSIAENARVVAEIAREHTAVDALVLCANRVNPKRVLTEDGLESTFALYYLSRYLLGHGLRALFDASAAPVVVNIAAPGVTMGAVDFDDLQTERGYGAVRAQARSGRANDLLGVAFAEQASSRARYVLYHPGFTASLGGIAHLGQPVKGIITLLAKVAARPVAEAVRPVVGMIDAPPSAPLTADDRGKLVDLGLRTFDPEAARRLARVTRRIVVARVGESPLLPVNATA</sequence>
<organism evidence="2 3">
    <name type="scientific">Umezawaea tangerina</name>
    <dbReference type="NCBI Taxonomy" id="84725"/>
    <lineage>
        <taxon>Bacteria</taxon>
        <taxon>Bacillati</taxon>
        <taxon>Actinomycetota</taxon>
        <taxon>Actinomycetes</taxon>
        <taxon>Pseudonocardiales</taxon>
        <taxon>Pseudonocardiaceae</taxon>
        <taxon>Umezawaea</taxon>
    </lineage>
</organism>
<dbReference type="RefSeq" id="WP_106189094.1">
    <property type="nucleotide sequence ID" value="NZ_PVTF01000006.1"/>
</dbReference>
<dbReference type="Proteomes" id="UP000239494">
    <property type="component" value="Unassembled WGS sequence"/>
</dbReference>
<gene>
    <name evidence="2" type="ORF">CLV43_106299</name>
</gene>
<evidence type="ECO:0000313" key="3">
    <source>
        <dbReference type="Proteomes" id="UP000239494"/>
    </source>
</evidence>
<dbReference type="PANTHER" id="PTHR47534">
    <property type="entry name" value="YALI0E05731P"/>
    <property type="match status" value="1"/>
</dbReference>
<dbReference type="SUPFAM" id="SSF51735">
    <property type="entry name" value="NAD(P)-binding Rossmann-fold domains"/>
    <property type="match status" value="1"/>
</dbReference>
<dbReference type="PANTHER" id="PTHR47534:SF3">
    <property type="entry name" value="ALCOHOL DEHYDROGENASE-LIKE C-TERMINAL DOMAIN-CONTAINING PROTEIN"/>
    <property type="match status" value="1"/>
</dbReference>
<name>A0A2T0T4F5_9PSEU</name>
<dbReference type="InterPro" id="IPR002347">
    <property type="entry name" value="SDR_fam"/>
</dbReference>
<accession>A0A2T0T4F5</accession>